<gene>
    <name evidence="1" type="ORF">AJ79_10250</name>
</gene>
<dbReference type="OrthoDB" id="5082906at2759"/>
<protein>
    <submittedName>
        <fullName evidence="1">Uncharacterized protein</fullName>
    </submittedName>
</protein>
<evidence type="ECO:0000313" key="2">
    <source>
        <dbReference type="Proteomes" id="UP000223968"/>
    </source>
</evidence>
<evidence type="ECO:0000313" key="1">
    <source>
        <dbReference type="EMBL" id="PGG95112.1"/>
    </source>
</evidence>
<organism evidence="1 2">
    <name type="scientific">Helicocarpus griseus UAMH5409</name>
    <dbReference type="NCBI Taxonomy" id="1447875"/>
    <lineage>
        <taxon>Eukaryota</taxon>
        <taxon>Fungi</taxon>
        <taxon>Dikarya</taxon>
        <taxon>Ascomycota</taxon>
        <taxon>Pezizomycotina</taxon>
        <taxon>Eurotiomycetes</taxon>
        <taxon>Eurotiomycetidae</taxon>
        <taxon>Onygenales</taxon>
        <taxon>Ajellomycetaceae</taxon>
        <taxon>Helicocarpus</taxon>
    </lineage>
</organism>
<comment type="caution">
    <text evidence="1">The sequence shown here is derived from an EMBL/GenBank/DDBJ whole genome shotgun (WGS) entry which is preliminary data.</text>
</comment>
<sequence length="53" mass="6166">MTPQKATMPKTLQMAITPTYELQTVQHVLLEYQDWADEQQQIWAGKPSCMDIK</sequence>
<name>A0A2B7WEV4_9EURO</name>
<dbReference type="AlphaFoldDB" id="A0A2B7WEV4"/>
<keyword evidence="2" id="KW-1185">Reference proteome</keyword>
<reference evidence="1 2" key="1">
    <citation type="submission" date="2017-10" db="EMBL/GenBank/DDBJ databases">
        <title>Comparative genomics in systemic dimorphic fungi from Ajellomycetaceae.</title>
        <authorList>
            <person name="Munoz J.F."/>
            <person name="Mcewen J.G."/>
            <person name="Clay O.K."/>
            <person name="Cuomo C.A."/>
        </authorList>
    </citation>
    <scope>NUCLEOTIDE SEQUENCE [LARGE SCALE GENOMIC DNA]</scope>
    <source>
        <strain evidence="1 2">UAMH5409</strain>
    </source>
</reference>
<accession>A0A2B7WEV4</accession>
<dbReference type="Proteomes" id="UP000223968">
    <property type="component" value="Unassembled WGS sequence"/>
</dbReference>
<dbReference type="EMBL" id="PDNB01000404">
    <property type="protein sequence ID" value="PGG95112.1"/>
    <property type="molecule type" value="Genomic_DNA"/>
</dbReference>
<proteinExistence type="predicted"/>